<dbReference type="SUPFAM" id="SSF48452">
    <property type="entry name" value="TPR-like"/>
    <property type="match status" value="2"/>
</dbReference>
<name>A0A068RNG8_9FUNG</name>
<feature type="region of interest" description="Disordered" evidence="3">
    <location>
        <begin position="646"/>
        <end position="710"/>
    </location>
</feature>
<dbReference type="OrthoDB" id="10263032at2759"/>
<feature type="compositionally biased region" description="Basic and acidic residues" evidence="3">
    <location>
        <begin position="693"/>
        <end position="702"/>
    </location>
</feature>
<dbReference type="GO" id="GO:0031415">
    <property type="term" value="C:NatA complex"/>
    <property type="evidence" value="ECO:0007669"/>
    <property type="project" value="TreeGrafter"/>
</dbReference>
<dbReference type="Pfam" id="PF13181">
    <property type="entry name" value="TPR_8"/>
    <property type="match status" value="1"/>
</dbReference>
<proteinExistence type="predicted"/>
<dbReference type="InterPro" id="IPR019734">
    <property type="entry name" value="TPR_rpt"/>
</dbReference>
<keyword evidence="6" id="KW-1185">Reference proteome</keyword>
<dbReference type="PANTHER" id="PTHR22767:SF2">
    <property type="entry name" value="N(ALPHA)-ACETYLTRANSFERASE 15_16, ISOFORM A"/>
    <property type="match status" value="1"/>
</dbReference>
<dbReference type="InterPro" id="IPR021183">
    <property type="entry name" value="NatA_aux_su"/>
</dbReference>
<dbReference type="PANTHER" id="PTHR22767">
    <property type="entry name" value="N-TERMINAL ACETYLTRANSFERASE-RELATED"/>
    <property type="match status" value="1"/>
</dbReference>
<dbReference type="FunFam" id="1.25.40.1040:FF:000003">
    <property type="entry name" value="N-terminal acetyltransferase A, auxiliary subunit"/>
    <property type="match status" value="1"/>
</dbReference>
<dbReference type="STRING" id="1263082.A0A068RNG8"/>
<dbReference type="EMBL" id="CBTN010000008">
    <property type="protein sequence ID" value="CDH51177.1"/>
    <property type="molecule type" value="Genomic_DNA"/>
</dbReference>
<evidence type="ECO:0000313" key="6">
    <source>
        <dbReference type="Proteomes" id="UP000027586"/>
    </source>
</evidence>
<evidence type="ECO:0000256" key="4">
    <source>
        <dbReference type="SAM" id="Phobius"/>
    </source>
</evidence>
<keyword evidence="1" id="KW-0677">Repeat</keyword>
<dbReference type="Pfam" id="PF12569">
    <property type="entry name" value="NatA_aux_su"/>
    <property type="match status" value="1"/>
</dbReference>
<feature type="compositionally biased region" description="Basic and acidic residues" evidence="3">
    <location>
        <begin position="666"/>
        <end position="683"/>
    </location>
</feature>
<gene>
    <name evidence="5" type="ORF">LCOR_02822.1</name>
</gene>
<feature type="transmembrane region" description="Helical" evidence="4">
    <location>
        <begin position="7"/>
        <end position="23"/>
    </location>
</feature>
<keyword evidence="4" id="KW-1133">Transmembrane helix</keyword>
<sequence>MRYMRQLSIYQILLLGSTFFIGWDMSIVEYNLFYHLHDAYDAFTKSFIVLCNTRANEVTKKRQVSSLSPLFLDMTTKRELPSKESAVFKNVLRHYEHKQYKKGLKLADSILKKYPDHGETLAMKGLFLNNLDKKEEGYEFVKKGVANDLTSHICWHVYGLMHRGDKNYEEASKCYTNALKYNKNDPHILRDHALLQTQLRHYDQLIETRAQLLQQKPTYPPFWIGLAIAYQLGGKIDNALTVLKSQEESVKEIGNAFEHSELLMYHNSLLEEKGDYQAALDHLETIKEKVTDQRSLKEKRAAFLANLNKVEEAEAAYRGLISENPHDRAYITALLALKGLENDKKGAYDFCKELAEEYPRSKIMESLLLQYAEGADFETKVDTVLRKSLIKGVPSLFASMKKYYADSAKQTVIDKLVQGYRASLEKKGTFDDKSDKREPPSVLLWTLYYLAQHHDYHKQFDQALECINAAIEHTPTIVELYMTKGRILKHKGQIEEAAKVMNEARELDLQDRFINSKCAKYMLRAGQIEEAEKILAMFTRKEVSAVQDLTDMQCHWFHIEEGYAYLRQKNYGKALKRFHVTQKIFDDIYDDQFDFHGYCLRKMTIRAYVKMLRFEDNLRQHHYYVTAAKGAVEAYLAIADKPKESNGLDESGMTEAEKKKARSKARKAELKALQDKENVKEDAAATAAASGANKKDSKKSSDEDPDGEKYLNTATPLDDAMQFIKPLMVVAPNLVDTHALAFEVYLRQSQWVLALRCLVKIAEIDKSNPAFEKGMDRFKKAVASAGPLQPAIQKIIDLQMAKI</sequence>
<protein>
    <submittedName>
        <fullName evidence="5">N-alpha-acetyltransferase auxiliary subunit-like</fullName>
    </submittedName>
</protein>
<organism evidence="5 6">
    <name type="scientific">Lichtheimia corymbifera JMRC:FSU:9682</name>
    <dbReference type="NCBI Taxonomy" id="1263082"/>
    <lineage>
        <taxon>Eukaryota</taxon>
        <taxon>Fungi</taxon>
        <taxon>Fungi incertae sedis</taxon>
        <taxon>Mucoromycota</taxon>
        <taxon>Mucoromycotina</taxon>
        <taxon>Mucoromycetes</taxon>
        <taxon>Mucorales</taxon>
        <taxon>Lichtheimiaceae</taxon>
        <taxon>Lichtheimia</taxon>
    </lineage>
</organism>
<evidence type="ECO:0000256" key="3">
    <source>
        <dbReference type="SAM" id="MobiDB-lite"/>
    </source>
</evidence>
<dbReference type="PIRSF" id="PIRSF000422">
    <property type="entry name" value="N-terminal-AcTrfase-A_aux_su"/>
    <property type="match status" value="1"/>
</dbReference>
<evidence type="ECO:0000313" key="5">
    <source>
        <dbReference type="EMBL" id="CDH51177.1"/>
    </source>
</evidence>
<keyword evidence="4" id="KW-0472">Membrane</keyword>
<dbReference type="InterPro" id="IPR011990">
    <property type="entry name" value="TPR-like_helical_dom_sf"/>
</dbReference>
<evidence type="ECO:0000256" key="2">
    <source>
        <dbReference type="ARBA" id="ARBA00022803"/>
    </source>
</evidence>
<accession>A0A068RNG8</accession>
<reference evidence="5" key="1">
    <citation type="submission" date="2013-08" db="EMBL/GenBank/DDBJ databases">
        <title>Gene expansion shapes genome architecture in the human pathogen Lichtheimia corymbifera: an evolutionary genomics analysis in the ancient terrestrial Mucorales (Mucoromycotina).</title>
        <authorList>
            <person name="Schwartze V.U."/>
            <person name="Winter S."/>
            <person name="Shelest E."/>
            <person name="Marcet-Houben M."/>
            <person name="Horn F."/>
            <person name="Wehner S."/>
            <person name="Hoffmann K."/>
            <person name="Riege K."/>
            <person name="Sammeth M."/>
            <person name="Nowrousian M."/>
            <person name="Valiante V."/>
            <person name="Linde J."/>
            <person name="Jacobsen I.D."/>
            <person name="Marz M."/>
            <person name="Brakhage A.A."/>
            <person name="Gabaldon T."/>
            <person name="Bocker S."/>
            <person name="Voigt K."/>
        </authorList>
    </citation>
    <scope>NUCLEOTIDE SEQUENCE [LARGE SCALE GENOMIC DNA]</scope>
    <source>
        <strain evidence="5">FSU 9682</strain>
    </source>
</reference>
<dbReference type="Proteomes" id="UP000027586">
    <property type="component" value="Unassembled WGS sequence"/>
</dbReference>
<keyword evidence="4" id="KW-0812">Transmembrane</keyword>
<keyword evidence="2" id="KW-0802">TPR repeat</keyword>
<evidence type="ECO:0000256" key="1">
    <source>
        <dbReference type="ARBA" id="ARBA00022737"/>
    </source>
</evidence>
<dbReference type="SMART" id="SM00028">
    <property type="entry name" value="TPR"/>
    <property type="match status" value="7"/>
</dbReference>
<dbReference type="Gene3D" id="1.25.40.1010">
    <property type="match status" value="1"/>
</dbReference>
<dbReference type="GO" id="GO:0016740">
    <property type="term" value="F:transferase activity"/>
    <property type="evidence" value="ECO:0007669"/>
    <property type="project" value="UniProtKB-KW"/>
</dbReference>
<dbReference type="AlphaFoldDB" id="A0A068RNG8"/>
<dbReference type="Gene3D" id="1.25.40.1040">
    <property type="match status" value="1"/>
</dbReference>
<dbReference type="VEuPathDB" id="FungiDB:LCOR_02822.1"/>
<comment type="caution">
    <text evidence="5">The sequence shown here is derived from an EMBL/GenBank/DDBJ whole genome shotgun (WGS) entry which is preliminary data.</text>
</comment>